<dbReference type="Gene3D" id="3.90.1750.20">
    <property type="entry name" value="Putative Large Serine Recombinase, Chain B, Domain 2"/>
    <property type="match status" value="1"/>
</dbReference>
<dbReference type="PANTHER" id="PTHR30461">
    <property type="entry name" value="DNA-INVERTASE FROM LAMBDOID PROPHAGE"/>
    <property type="match status" value="1"/>
</dbReference>
<reference evidence="4" key="1">
    <citation type="submission" date="2017-09" db="EMBL/GenBank/DDBJ databases">
        <title>Depth-based differentiation of microbial function through sediment-hosted aquifers and enrichment of novel symbionts in the deep terrestrial subsurface.</title>
        <authorList>
            <person name="Probst A.J."/>
            <person name="Ladd B."/>
            <person name="Jarett J.K."/>
            <person name="Geller-Mcgrath D.E."/>
            <person name="Sieber C.M.K."/>
            <person name="Emerson J.B."/>
            <person name="Anantharaman K."/>
            <person name="Thomas B.C."/>
            <person name="Malmstrom R."/>
            <person name="Stieglmeier M."/>
            <person name="Klingl A."/>
            <person name="Woyke T."/>
            <person name="Ryan C.M."/>
            <person name="Banfield J.F."/>
        </authorList>
    </citation>
    <scope>NUCLEOTIDE SEQUENCE [LARGE SCALE GENOMIC DNA]</scope>
</reference>
<dbReference type="EMBL" id="PEYU01000038">
    <property type="protein sequence ID" value="PIS22445.1"/>
    <property type="molecule type" value="Genomic_DNA"/>
</dbReference>
<comment type="caution">
    <text evidence="3">The sequence shown here is derived from an EMBL/GenBank/DDBJ whole genome shotgun (WGS) entry which is preliminary data.</text>
</comment>
<dbReference type="GO" id="GO:0000150">
    <property type="term" value="F:DNA strand exchange activity"/>
    <property type="evidence" value="ECO:0007669"/>
    <property type="project" value="InterPro"/>
</dbReference>
<dbReference type="InterPro" id="IPR050639">
    <property type="entry name" value="SSR_resolvase"/>
</dbReference>
<dbReference type="SMART" id="SM00857">
    <property type="entry name" value="Resolvase"/>
    <property type="match status" value="1"/>
</dbReference>
<dbReference type="GO" id="GO:0003677">
    <property type="term" value="F:DNA binding"/>
    <property type="evidence" value="ECO:0007669"/>
    <property type="project" value="InterPro"/>
</dbReference>
<dbReference type="InterPro" id="IPR011109">
    <property type="entry name" value="DNA_bind_recombinase_dom"/>
</dbReference>
<sequence length="280" mass="33056">MKTVLFARVSSREQEETGYSLPAQEKLLKEYAERKDFRITKIFSISESASGKTQREIFNVMMDYLKKNNIKIIICEKTDRITRNLKDAVLINDWLNEDEARQVHLVKDSLVLHKNSRSQEKLNWNIRIVFAQNYIDNLSEEVKKGQIEKIRQGWLPTKPPLGYKTTGEKGHKIHIIDEEKAPLVREMFELYATGNYSIKKLVRVIYEEGLRTRRGNKLCKSRLGELLSDPFYYGGIRWNNEIYQGKQEPLISKELFDRVQDILRRKTTPKYKKHFPLFRG</sequence>
<dbReference type="InterPro" id="IPR036162">
    <property type="entry name" value="Resolvase-like_N_sf"/>
</dbReference>
<dbReference type="Pfam" id="PF07508">
    <property type="entry name" value="Recombinase"/>
    <property type="match status" value="1"/>
</dbReference>
<gene>
    <name evidence="3" type="ORF">COT50_01945</name>
</gene>
<feature type="domain" description="Resolvase/invertase-type recombinase catalytic" evidence="1">
    <location>
        <begin position="2"/>
        <end position="153"/>
    </location>
</feature>
<dbReference type="SUPFAM" id="SSF53041">
    <property type="entry name" value="Resolvase-like"/>
    <property type="match status" value="1"/>
</dbReference>
<dbReference type="Gene3D" id="3.40.50.1390">
    <property type="entry name" value="Resolvase, N-terminal catalytic domain"/>
    <property type="match status" value="1"/>
</dbReference>
<feature type="domain" description="Recombinase" evidence="2">
    <location>
        <begin position="160"/>
        <end position="269"/>
    </location>
</feature>
<evidence type="ECO:0000313" key="4">
    <source>
        <dbReference type="Proteomes" id="UP000231252"/>
    </source>
</evidence>
<feature type="non-terminal residue" evidence="3">
    <location>
        <position position="280"/>
    </location>
</feature>
<dbReference type="AlphaFoldDB" id="A0A2H0XCA7"/>
<evidence type="ECO:0000259" key="1">
    <source>
        <dbReference type="PROSITE" id="PS51736"/>
    </source>
</evidence>
<dbReference type="CDD" id="cd00338">
    <property type="entry name" value="Ser_Recombinase"/>
    <property type="match status" value="1"/>
</dbReference>
<protein>
    <submittedName>
        <fullName evidence="3">Recombinase family protein</fullName>
    </submittedName>
</protein>
<dbReference type="PROSITE" id="PS51737">
    <property type="entry name" value="RECOMBINASE_DNA_BIND"/>
    <property type="match status" value="1"/>
</dbReference>
<dbReference type="Proteomes" id="UP000231252">
    <property type="component" value="Unassembled WGS sequence"/>
</dbReference>
<evidence type="ECO:0000313" key="3">
    <source>
        <dbReference type="EMBL" id="PIS22445.1"/>
    </source>
</evidence>
<accession>A0A2H0XCA7</accession>
<proteinExistence type="predicted"/>
<organism evidence="3 4">
    <name type="scientific">candidate division WWE3 bacterium CG08_land_8_20_14_0_20_41_10</name>
    <dbReference type="NCBI Taxonomy" id="1975085"/>
    <lineage>
        <taxon>Bacteria</taxon>
        <taxon>Katanobacteria</taxon>
    </lineage>
</organism>
<dbReference type="Pfam" id="PF00239">
    <property type="entry name" value="Resolvase"/>
    <property type="match status" value="1"/>
</dbReference>
<evidence type="ECO:0000259" key="2">
    <source>
        <dbReference type="PROSITE" id="PS51737"/>
    </source>
</evidence>
<dbReference type="PANTHER" id="PTHR30461:SF23">
    <property type="entry name" value="DNA RECOMBINASE-RELATED"/>
    <property type="match status" value="1"/>
</dbReference>
<name>A0A2H0XCA7_UNCKA</name>
<dbReference type="InterPro" id="IPR038109">
    <property type="entry name" value="DNA_bind_recomb_sf"/>
</dbReference>
<dbReference type="PROSITE" id="PS51736">
    <property type="entry name" value="RECOMBINASES_3"/>
    <property type="match status" value="1"/>
</dbReference>
<dbReference type="InterPro" id="IPR006119">
    <property type="entry name" value="Resolv_N"/>
</dbReference>